<feature type="transmembrane region" description="Helical" evidence="7">
    <location>
        <begin position="408"/>
        <end position="427"/>
    </location>
</feature>
<dbReference type="Proteomes" id="UP000270678">
    <property type="component" value="Chromosome"/>
</dbReference>
<comment type="subcellular location">
    <subcellularLocation>
        <location evidence="1">Cell membrane</location>
        <topology evidence="1">Multi-pass membrane protein</topology>
    </subcellularLocation>
</comment>
<evidence type="ECO:0000256" key="7">
    <source>
        <dbReference type="SAM" id="Phobius"/>
    </source>
</evidence>
<feature type="transmembrane region" description="Helical" evidence="7">
    <location>
        <begin position="860"/>
        <end position="877"/>
    </location>
</feature>
<dbReference type="PANTHER" id="PTHR30489">
    <property type="entry name" value="LIPOPROTEIN-RELEASING SYSTEM TRANSMEMBRANE PROTEIN LOLE"/>
    <property type="match status" value="1"/>
</dbReference>
<feature type="transmembrane region" description="Helical" evidence="7">
    <location>
        <begin position="366"/>
        <end position="387"/>
    </location>
</feature>
<evidence type="ECO:0000256" key="2">
    <source>
        <dbReference type="ARBA" id="ARBA00005236"/>
    </source>
</evidence>
<feature type="transmembrane region" description="Helical" evidence="7">
    <location>
        <begin position="20"/>
        <end position="40"/>
    </location>
</feature>
<proteinExistence type="inferred from homology"/>
<feature type="transmembrane region" description="Helical" evidence="7">
    <location>
        <begin position="260"/>
        <end position="282"/>
    </location>
</feature>
<evidence type="ECO:0000313" key="9">
    <source>
        <dbReference type="EMBL" id="AZS16212.1"/>
    </source>
</evidence>
<sequence length="894" mass="99794">MGIFWKMGAGNFIAQIRQTLLTVCIGSIGVVLIFSCYFVISSITHSKLQWEEKHFGVIGTEIYPRSGLELTEAQIKNVQTKLQTRNIASLPYVSQVVSVHSRNNDEVREDSIVALGFDFQHARELEPKQPLWSTDPLTTEEAIVSVPLAQRLGLSVGETMVISFTGQEVPVTIRDVAEESGLTGFRGAVRAQGTVILSDKLAHQIFGVPEASAHSILLATDKMYSSLPGSSFFTDLTERAIKKEVLSHMSMVQSIFTPPFLFFVAVSLFAGILLLAQLFNILKERRKYYLGVLRSLGLSNRNCFVIYLSECTLLCAVITISGVVLGNVLGFGLLSVNVSYIEQLLERYSAYAYPIQPHVDVTATCWIALTMYIVFLLLACFVGRFIKRTSILHLMGKEDNRVNPAQKRLLKILGCLLVTVAFIFFNYFATEGLSDDDRLSAKVFGSIISWLVGIITTAYLMFLIVPWMKRASSVLPHRWLDRLAVTLGTQYPHMRFSRSFGIVLLFTVLTCCLIVMISFASNVEDYAAQNKRDSFMATDAYMSYADEREKDKLKANMNEVQEIVQGAAYMDAYRILVSSPDNAVDLTEVTPPTNGYKWAYSQVVWGKWLGEGYQLPLTSRAPQFRSDAEVFQAMSDQASVVLVDDKLEGTYRVGDQIPLRLLKGGAKEENLIGKEVVTVAGTFATGDDNRLMGRVFIVADELYNKYSKNGAYKWPGDPKGYALLQLNDTDGTAVDPIKTLKYHFTKIAGVTVSTPGEDQAIITTIVKAEFTLFSYIMSFMMLMALLGMYVIQIRSVQERVPHMVMLWQMGVSHKSLKQIFIVEGCLIGIVGLISGIVVGWLGSEMLMRLAWMGVRFSFPYLNVAGLVIGLLIFIWLFNRFSTAGLRRIQISRTE</sequence>
<feature type="transmembrane region" description="Helical" evidence="7">
    <location>
        <begin position="303"/>
        <end position="325"/>
    </location>
</feature>
<keyword evidence="6 7" id="KW-0472">Membrane</keyword>
<evidence type="ECO:0000313" key="10">
    <source>
        <dbReference type="Proteomes" id="UP000270678"/>
    </source>
</evidence>
<keyword evidence="4 7" id="KW-0812">Transmembrane</keyword>
<evidence type="ECO:0000256" key="3">
    <source>
        <dbReference type="ARBA" id="ARBA00022475"/>
    </source>
</evidence>
<feature type="transmembrane region" description="Helical" evidence="7">
    <location>
        <begin position="500"/>
        <end position="520"/>
    </location>
</feature>
<dbReference type="InterPro" id="IPR051447">
    <property type="entry name" value="Lipoprotein-release_system"/>
</dbReference>
<evidence type="ECO:0000256" key="4">
    <source>
        <dbReference type="ARBA" id="ARBA00022692"/>
    </source>
</evidence>
<dbReference type="InterPro" id="IPR003838">
    <property type="entry name" value="ABC3_permease_C"/>
</dbReference>
<dbReference type="GO" id="GO:0044874">
    <property type="term" value="P:lipoprotein localization to outer membrane"/>
    <property type="evidence" value="ECO:0007669"/>
    <property type="project" value="TreeGrafter"/>
</dbReference>
<feature type="transmembrane region" description="Helical" evidence="7">
    <location>
        <begin position="447"/>
        <end position="468"/>
    </location>
</feature>
<dbReference type="AlphaFoldDB" id="A0A3Q9IEB5"/>
<protein>
    <submittedName>
        <fullName evidence="9">ABC transporter permease</fullName>
    </submittedName>
</protein>
<dbReference type="PANTHER" id="PTHR30489:SF0">
    <property type="entry name" value="LIPOPROTEIN-RELEASING SYSTEM TRANSMEMBRANE PROTEIN LOLE"/>
    <property type="match status" value="1"/>
</dbReference>
<gene>
    <name evidence="9" type="ORF">EI981_18355</name>
</gene>
<feature type="domain" description="ABC3 transporter permease C-terminal" evidence="8">
    <location>
        <begin position="776"/>
        <end position="877"/>
    </location>
</feature>
<evidence type="ECO:0000256" key="5">
    <source>
        <dbReference type="ARBA" id="ARBA00022989"/>
    </source>
</evidence>
<keyword evidence="3" id="KW-1003">Cell membrane</keyword>
<accession>A0A3Q9IEB5</accession>
<feature type="transmembrane region" description="Helical" evidence="7">
    <location>
        <begin position="772"/>
        <end position="791"/>
    </location>
</feature>
<organism evidence="9 10">
    <name type="scientific">Paenibacillus lutimineralis</name>
    <dbReference type="NCBI Taxonomy" id="2707005"/>
    <lineage>
        <taxon>Bacteria</taxon>
        <taxon>Bacillati</taxon>
        <taxon>Bacillota</taxon>
        <taxon>Bacilli</taxon>
        <taxon>Bacillales</taxon>
        <taxon>Paenibacillaceae</taxon>
        <taxon>Paenibacillus</taxon>
    </lineage>
</organism>
<keyword evidence="10" id="KW-1185">Reference proteome</keyword>
<feature type="transmembrane region" description="Helical" evidence="7">
    <location>
        <begin position="819"/>
        <end position="840"/>
    </location>
</feature>
<feature type="domain" description="ABC3 transporter permease C-terminal" evidence="8">
    <location>
        <begin position="262"/>
        <end position="382"/>
    </location>
</feature>
<evidence type="ECO:0000256" key="1">
    <source>
        <dbReference type="ARBA" id="ARBA00004651"/>
    </source>
</evidence>
<dbReference type="OrthoDB" id="135354at2"/>
<reference evidence="10" key="1">
    <citation type="submission" date="2018-12" db="EMBL/GenBank/DDBJ databases">
        <title>Complete genome sequence of Paenibacillus sp. MBLB1234.</title>
        <authorList>
            <person name="Nam Y.-D."/>
            <person name="Kang J."/>
            <person name="Chung W.-H."/>
            <person name="Park Y.S."/>
        </authorList>
    </citation>
    <scope>NUCLEOTIDE SEQUENCE [LARGE SCALE GENOMIC DNA]</scope>
    <source>
        <strain evidence="10">MBLB1234</strain>
    </source>
</reference>
<comment type="similarity">
    <text evidence="2">Belongs to the ABC-4 integral membrane protein family. LolC/E subfamily.</text>
</comment>
<dbReference type="KEGG" id="plut:EI981_18355"/>
<name>A0A3Q9IEB5_9BACL</name>
<keyword evidence="5 7" id="KW-1133">Transmembrane helix</keyword>
<dbReference type="EMBL" id="CP034346">
    <property type="protein sequence ID" value="AZS16212.1"/>
    <property type="molecule type" value="Genomic_DNA"/>
</dbReference>
<dbReference type="GO" id="GO:0098797">
    <property type="term" value="C:plasma membrane protein complex"/>
    <property type="evidence" value="ECO:0007669"/>
    <property type="project" value="TreeGrafter"/>
</dbReference>
<dbReference type="Pfam" id="PF02687">
    <property type="entry name" value="FtsX"/>
    <property type="match status" value="2"/>
</dbReference>
<evidence type="ECO:0000259" key="8">
    <source>
        <dbReference type="Pfam" id="PF02687"/>
    </source>
</evidence>
<evidence type="ECO:0000256" key="6">
    <source>
        <dbReference type="ARBA" id="ARBA00023136"/>
    </source>
</evidence>